<dbReference type="GeneID" id="17268687"/>
<sequence>MAPVAGFEAISDAEWQRFLDARDGSVADASEMLREHLAWRAATLPLPAGTPALGAGLPDLLVFDGKARSGHRVAVLMAAMYDPDLADVDTYANAIAAKLDASLDRDVAERVTIIADTRGGDGWANPPATSVVPFMRAVSATLSANFPERLHCLVVMPVPWIASTLWTVVKQFLDPETARKVVLLDGAADRAAPLPDSLGEYLDQDCTRLLTEHRSRAIEASQPKAS</sequence>
<evidence type="ECO:0000259" key="1">
    <source>
        <dbReference type="PROSITE" id="PS50191"/>
    </source>
</evidence>
<feature type="domain" description="CRAL-TRIO" evidence="1">
    <location>
        <begin position="29"/>
        <end position="222"/>
    </location>
</feature>
<dbReference type="SUPFAM" id="SSF46938">
    <property type="entry name" value="CRAL/TRIO N-terminal domain"/>
    <property type="match status" value="1"/>
</dbReference>
<dbReference type="Pfam" id="PF00650">
    <property type="entry name" value="CRAL_TRIO"/>
    <property type="match status" value="1"/>
</dbReference>
<keyword evidence="3" id="KW-1185">Reference proteome</keyword>
<dbReference type="InterPro" id="IPR036865">
    <property type="entry name" value="CRAL-TRIO_dom_sf"/>
</dbReference>
<evidence type="ECO:0000313" key="2">
    <source>
        <dbReference type="EnsemblProtists" id="EOD23140"/>
    </source>
</evidence>
<dbReference type="PANTHER" id="PTHR46277">
    <property type="entry name" value="OS03G0850700 PROTEIN"/>
    <property type="match status" value="1"/>
</dbReference>
<protein>
    <recommendedName>
        <fullName evidence="1">CRAL-TRIO domain-containing protein</fullName>
    </recommendedName>
</protein>
<accession>A0A0D3JI05</accession>
<dbReference type="PANTHER" id="PTHR46277:SF3">
    <property type="entry name" value="BINDING PROTEIN, PUTATIVE-RELATED"/>
    <property type="match status" value="1"/>
</dbReference>
<dbReference type="AlphaFoldDB" id="A0A0D3JI05"/>
<dbReference type="Proteomes" id="UP000013827">
    <property type="component" value="Unassembled WGS sequence"/>
</dbReference>
<dbReference type="HOGENOM" id="CLU_1226741_0_0_1"/>
<dbReference type="Gene3D" id="3.40.525.10">
    <property type="entry name" value="CRAL-TRIO lipid binding domain"/>
    <property type="match status" value="1"/>
</dbReference>
<dbReference type="SMART" id="SM00516">
    <property type="entry name" value="SEC14"/>
    <property type="match status" value="1"/>
</dbReference>
<organism evidence="2 3">
    <name type="scientific">Emiliania huxleyi (strain CCMP1516)</name>
    <dbReference type="NCBI Taxonomy" id="280463"/>
    <lineage>
        <taxon>Eukaryota</taxon>
        <taxon>Haptista</taxon>
        <taxon>Haptophyta</taxon>
        <taxon>Prymnesiophyceae</taxon>
        <taxon>Isochrysidales</taxon>
        <taxon>Noelaerhabdaceae</taxon>
        <taxon>Emiliania</taxon>
    </lineage>
</organism>
<dbReference type="OMA" id="WIASTLW"/>
<reference evidence="3" key="1">
    <citation type="journal article" date="2013" name="Nature">
        <title>Pan genome of the phytoplankton Emiliania underpins its global distribution.</title>
        <authorList>
            <person name="Read B.A."/>
            <person name="Kegel J."/>
            <person name="Klute M.J."/>
            <person name="Kuo A."/>
            <person name="Lefebvre S.C."/>
            <person name="Maumus F."/>
            <person name="Mayer C."/>
            <person name="Miller J."/>
            <person name="Monier A."/>
            <person name="Salamov A."/>
            <person name="Young J."/>
            <person name="Aguilar M."/>
            <person name="Claverie J.M."/>
            <person name="Frickenhaus S."/>
            <person name="Gonzalez K."/>
            <person name="Herman E.K."/>
            <person name="Lin Y.C."/>
            <person name="Napier J."/>
            <person name="Ogata H."/>
            <person name="Sarno A.F."/>
            <person name="Shmutz J."/>
            <person name="Schroeder D."/>
            <person name="de Vargas C."/>
            <person name="Verret F."/>
            <person name="von Dassow P."/>
            <person name="Valentin K."/>
            <person name="Van de Peer Y."/>
            <person name="Wheeler G."/>
            <person name="Dacks J.B."/>
            <person name="Delwiche C.F."/>
            <person name="Dyhrman S.T."/>
            <person name="Glockner G."/>
            <person name="John U."/>
            <person name="Richards T."/>
            <person name="Worden A.Z."/>
            <person name="Zhang X."/>
            <person name="Grigoriev I.V."/>
            <person name="Allen A.E."/>
            <person name="Bidle K."/>
            <person name="Borodovsky M."/>
            <person name="Bowler C."/>
            <person name="Brownlee C."/>
            <person name="Cock J.M."/>
            <person name="Elias M."/>
            <person name="Gladyshev V.N."/>
            <person name="Groth M."/>
            <person name="Guda C."/>
            <person name="Hadaegh A."/>
            <person name="Iglesias-Rodriguez M.D."/>
            <person name="Jenkins J."/>
            <person name="Jones B.M."/>
            <person name="Lawson T."/>
            <person name="Leese F."/>
            <person name="Lindquist E."/>
            <person name="Lobanov A."/>
            <person name="Lomsadze A."/>
            <person name="Malik S.B."/>
            <person name="Marsh M.E."/>
            <person name="Mackinder L."/>
            <person name="Mock T."/>
            <person name="Mueller-Roeber B."/>
            <person name="Pagarete A."/>
            <person name="Parker M."/>
            <person name="Probert I."/>
            <person name="Quesneville H."/>
            <person name="Raines C."/>
            <person name="Rensing S.A."/>
            <person name="Riano-Pachon D.M."/>
            <person name="Richier S."/>
            <person name="Rokitta S."/>
            <person name="Shiraiwa Y."/>
            <person name="Soanes D.M."/>
            <person name="van der Giezen M."/>
            <person name="Wahlund T.M."/>
            <person name="Williams B."/>
            <person name="Wilson W."/>
            <person name="Wolfe G."/>
            <person name="Wurch L.L."/>
        </authorList>
    </citation>
    <scope>NUCLEOTIDE SEQUENCE</scope>
</reference>
<dbReference type="KEGG" id="ehx:EMIHUDRAFT_432191"/>
<dbReference type="InterPro" id="IPR001251">
    <property type="entry name" value="CRAL-TRIO_dom"/>
</dbReference>
<dbReference type="RefSeq" id="XP_005775569.1">
    <property type="nucleotide sequence ID" value="XM_005775512.1"/>
</dbReference>
<reference evidence="2" key="2">
    <citation type="submission" date="2024-10" db="UniProtKB">
        <authorList>
            <consortium name="EnsemblProtists"/>
        </authorList>
    </citation>
    <scope>IDENTIFICATION</scope>
</reference>
<dbReference type="CDD" id="cd00170">
    <property type="entry name" value="SEC14"/>
    <property type="match status" value="1"/>
</dbReference>
<dbReference type="PROSITE" id="PS50191">
    <property type="entry name" value="CRAL_TRIO"/>
    <property type="match status" value="1"/>
</dbReference>
<dbReference type="SUPFAM" id="SSF52087">
    <property type="entry name" value="CRAL/TRIO domain"/>
    <property type="match status" value="1"/>
</dbReference>
<dbReference type="eggNOG" id="KOG1470">
    <property type="taxonomic scope" value="Eukaryota"/>
</dbReference>
<name>A0A0D3JI05_EMIH1</name>
<dbReference type="PaxDb" id="2903-EOD23140"/>
<evidence type="ECO:0000313" key="3">
    <source>
        <dbReference type="Proteomes" id="UP000013827"/>
    </source>
</evidence>
<proteinExistence type="predicted"/>
<dbReference type="EnsemblProtists" id="EOD23140">
    <property type="protein sequence ID" value="EOD23140"/>
    <property type="gene ID" value="EMIHUDRAFT_432191"/>
</dbReference>
<dbReference type="InterPro" id="IPR036273">
    <property type="entry name" value="CRAL/TRIO_N_dom_sf"/>
</dbReference>